<dbReference type="EMBL" id="CAJNIZ010019602">
    <property type="protein sequence ID" value="CAE7428516.1"/>
    <property type="molecule type" value="Genomic_DNA"/>
</dbReference>
<evidence type="ECO:0000313" key="3">
    <source>
        <dbReference type="Proteomes" id="UP000649617"/>
    </source>
</evidence>
<comment type="caution">
    <text evidence="2">The sequence shown here is derived from an EMBL/GenBank/DDBJ whole genome shotgun (WGS) entry which is preliminary data.</text>
</comment>
<keyword evidence="3" id="KW-1185">Reference proteome</keyword>
<gene>
    <name evidence="2" type="ORF">SPIL2461_LOCUS10492</name>
</gene>
<feature type="compositionally biased region" description="Low complexity" evidence="1">
    <location>
        <begin position="72"/>
        <end position="85"/>
    </location>
</feature>
<protein>
    <submittedName>
        <fullName evidence="2">Uncharacterized protein</fullName>
    </submittedName>
</protein>
<name>A0A812RBC8_SYMPI</name>
<evidence type="ECO:0000313" key="2">
    <source>
        <dbReference type="EMBL" id="CAE7428516.1"/>
    </source>
</evidence>
<feature type="region of interest" description="Disordered" evidence="1">
    <location>
        <begin position="72"/>
        <end position="91"/>
    </location>
</feature>
<reference evidence="2" key="1">
    <citation type="submission" date="2021-02" db="EMBL/GenBank/DDBJ databases">
        <authorList>
            <person name="Dougan E. K."/>
            <person name="Rhodes N."/>
            <person name="Thang M."/>
            <person name="Chan C."/>
        </authorList>
    </citation>
    <scope>NUCLEOTIDE SEQUENCE</scope>
</reference>
<feature type="non-terminal residue" evidence="2">
    <location>
        <position position="91"/>
    </location>
</feature>
<organism evidence="2 3">
    <name type="scientific">Symbiodinium pilosum</name>
    <name type="common">Dinoflagellate</name>
    <dbReference type="NCBI Taxonomy" id="2952"/>
    <lineage>
        <taxon>Eukaryota</taxon>
        <taxon>Sar</taxon>
        <taxon>Alveolata</taxon>
        <taxon>Dinophyceae</taxon>
        <taxon>Suessiales</taxon>
        <taxon>Symbiodiniaceae</taxon>
        <taxon>Symbiodinium</taxon>
    </lineage>
</organism>
<dbReference type="Proteomes" id="UP000649617">
    <property type="component" value="Unassembled WGS sequence"/>
</dbReference>
<accession>A0A812RBC8</accession>
<proteinExistence type="predicted"/>
<evidence type="ECO:0000256" key="1">
    <source>
        <dbReference type="SAM" id="MobiDB-lite"/>
    </source>
</evidence>
<sequence>MQLAIISSCPRRSVVWKMPSLCGMRQTRNGAWPCTGMGRSSARSLRCPTRAITLEVVLSSWMVACIDLPKVAASSSEGSGSTAGSRFSAAH</sequence>
<dbReference type="AlphaFoldDB" id="A0A812RBC8"/>